<evidence type="ECO:0000313" key="1">
    <source>
        <dbReference type="EMBL" id="MBB4663584.1"/>
    </source>
</evidence>
<comment type="caution">
    <text evidence="1">The sequence shown here is derived from an EMBL/GenBank/DDBJ whole genome shotgun (WGS) entry which is preliminary data.</text>
</comment>
<proteinExistence type="predicted"/>
<dbReference type="EMBL" id="JACHNU010000004">
    <property type="protein sequence ID" value="MBB4663584.1"/>
    <property type="molecule type" value="Genomic_DNA"/>
</dbReference>
<dbReference type="AlphaFoldDB" id="A0A840IHQ2"/>
<keyword evidence="2" id="KW-1185">Reference proteome</keyword>
<dbReference type="Gene3D" id="3.30.420.60">
    <property type="entry name" value="eRF1 domain 2"/>
    <property type="match status" value="1"/>
</dbReference>
<dbReference type="SUPFAM" id="SSF53137">
    <property type="entry name" value="Translational machinery components"/>
    <property type="match status" value="1"/>
</dbReference>
<accession>A0A840IHQ2</accession>
<reference evidence="1 2" key="1">
    <citation type="submission" date="2020-08" db="EMBL/GenBank/DDBJ databases">
        <title>Genomic Encyclopedia of Archaeal and Bacterial Type Strains, Phase II (KMG-II): from individual species to whole genera.</title>
        <authorList>
            <person name="Goeker M."/>
        </authorList>
    </citation>
    <scope>NUCLEOTIDE SEQUENCE [LARGE SCALE GENOMIC DNA]</scope>
    <source>
        <strain evidence="1 2">DSM 23288</strain>
    </source>
</reference>
<gene>
    <name evidence="1" type="ORF">BDZ31_003179</name>
</gene>
<evidence type="ECO:0008006" key="3">
    <source>
        <dbReference type="Google" id="ProtNLM"/>
    </source>
</evidence>
<dbReference type="Proteomes" id="UP000585272">
    <property type="component" value="Unassembled WGS sequence"/>
</dbReference>
<protein>
    <recommendedName>
        <fullName evidence="3">Peptide chain release factor 1</fullName>
    </recommendedName>
</protein>
<sequence length="380" mass="41590">MQVNDLDRERLRRLAELRPRNGHKVLSVYMDLDPASFGTQPARAAQVSSLVDAAERRIRAAELDHDARCALKQDLERVRGALRDGDSTKGAHALAVFASQPSDLFEVLRLPDAVPQTVVLNDTPWLDPLVGRSRTRRCVALLSRRTLRLLADGPDGGMHEVAAVADAVPSQHDKGGLSQANYERSIEEEVRKHLEHSAAMLFEQFRRAPFDQLAVGTSAELWPDFERMLHDYVCKRTLGRFDVDVEHVNVEQAVAAARPLFDAAATRELEGRLQRLQQALAQGERAAGGLPAVLEALSERRVELLLYEAGFSSPGYVCPQSGWLGVGPDACPSGEDSAQARDNILDDAIAAAIVQRAEVCALVDRPELGPHGGIAALLRF</sequence>
<evidence type="ECO:0000313" key="2">
    <source>
        <dbReference type="Proteomes" id="UP000585272"/>
    </source>
</evidence>
<name>A0A840IHQ2_9ACTN</name>
<dbReference type="RefSeq" id="WP_183343303.1">
    <property type="nucleotide sequence ID" value="NZ_JACHNU010000004.1"/>
</dbReference>
<dbReference type="InterPro" id="IPR041202">
    <property type="entry name" value="BaeRF_family10"/>
</dbReference>
<dbReference type="Pfam" id="PF18854">
    <property type="entry name" value="baeRF_family10"/>
    <property type="match status" value="1"/>
</dbReference>
<organism evidence="1 2">
    <name type="scientific">Conexibacter arvalis</name>
    <dbReference type="NCBI Taxonomy" id="912552"/>
    <lineage>
        <taxon>Bacteria</taxon>
        <taxon>Bacillati</taxon>
        <taxon>Actinomycetota</taxon>
        <taxon>Thermoleophilia</taxon>
        <taxon>Solirubrobacterales</taxon>
        <taxon>Conexibacteraceae</taxon>
        <taxon>Conexibacter</taxon>
    </lineage>
</organism>
<dbReference type="InterPro" id="IPR042226">
    <property type="entry name" value="eFR1_2_sf"/>
</dbReference>